<protein>
    <submittedName>
        <fullName evidence="1">Uncharacterized protein</fullName>
    </submittedName>
</protein>
<dbReference type="EMBL" id="AAVP02000002">
    <property type="protein sequence ID" value="EDK25107.1"/>
    <property type="molecule type" value="Genomic_DNA"/>
</dbReference>
<dbReference type="AntiFam" id="ANF00024">
    <property type="entry name" value="Antisense to 23S rRNA"/>
</dbReference>
<gene>
    <name evidence="1" type="ORF">RUMTOR_00910</name>
</gene>
<dbReference type="HOGENOM" id="CLU_099034_0_0_9"/>
<name>A5KL06_9FIRM</name>
<evidence type="ECO:0000313" key="1">
    <source>
        <dbReference type="EMBL" id="EDK25107.1"/>
    </source>
</evidence>
<evidence type="ECO:0000313" key="2">
    <source>
        <dbReference type="Proteomes" id="UP000003577"/>
    </source>
</evidence>
<proteinExistence type="predicted"/>
<dbReference type="AlphaFoldDB" id="A5KL06"/>
<sequence>MYEASPKAISRRTSYLRVRLEFLPYPHLIPTLFNGCGFGPPLPFTATSTWTWIDHPVSGLLRLTFALFRLGFPSAPHLQCLTSPASVTRRTVLQKYAGSSYKDVPQLENIWFQVLFQSPPGGLFPFPSQYYALSGTKEYLALRGGSPHISQGSTCLDLLWIPPCQLAFRLRDFHPLWSAFPKLFAKLVESIPRSEPRDARIPVWVLPFSLAATHRITCCFLFLRLLRCFSSPGSLPDVMDWRQDN</sequence>
<reference evidence="1 2" key="1">
    <citation type="submission" date="2007-03" db="EMBL/GenBank/DDBJ databases">
        <authorList>
            <person name="Fulton L."/>
            <person name="Clifton S."/>
            <person name="Fulton B."/>
            <person name="Xu J."/>
            <person name="Minx P."/>
            <person name="Pepin K.H."/>
            <person name="Johnson M."/>
            <person name="Thiruvilangam P."/>
            <person name="Bhonagiri V."/>
            <person name="Nash W.E."/>
            <person name="Mardis E.R."/>
            <person name="Wilson R.K."/>
        </authorList>
    </citation>
    <scope>NUCLEOTIDE SEQUENCE [LARGE SCALE GENOMIC DNA]</scope>
    <source>
        <strain evidence="1 2">ATCC 27756</strain>
    </source>
</reference>
<dbReference type="Proteomes" id="UP000003577">
    <property type="component" value="Unassembled WGS sequence"/>
</dbReference>
<comment type="caution">
    <text evidence="1">The sequence shown here is derived from an EMBL/GenBank/DDBJ whole genome shotgun (WGS) entry which is preliminary data.</text>
</comment>
<reference evidence="1 2" key="2">
    <citation type="submission" date="2007-04" db="EMBL/GenBank/DDBJ databases">
        <title>Draft genome sequence of Ruminococcus torques (ATCC 27756).</title>
        <authorList>
            <person name="Sudarsanam P."/>
            <person name="Ley R."/>
            <person name="Guruge J."/>
            <person name="Turnbaugh P.J."/>
            <person name="Mahowald M."/>
            <person name="Liep D."/>
            <person name="Gordon J."/>
        </authorList>
    </citation>
    <scope>NUCLEOTIDE SEQUENCE [LARGE SCALE GENOMIC DNA]</scope>
    <source>
        <strain evidence="1 2">ATCC 27756</strain>
    </source>
</reference>
<dbReference type="PaxDb" id="411460-RUMTOR_00910"/>
<accession>A5KL06</accession>
<organism evidence="1 2">
    <name type="scientific">[Ruminococcus] torques ATCC 27756</name>
    <dbReference type="NCBI Taxonomy" id="411460"/>
    <lineage>
        <taxon>Bacteria</taxon>
        <taxon>Bacillati</taxon>
        <taxon>Bacillota</taxon>
        <taxon>Clostridia</taxon>
        <taxon>Lachnospirales</taxon>
        <taxon>Lachnospiraceae</taxon>
        <taxon>Mediterraneibacter</taxon>
    </lineage>
</organism>